<keyword evidence="1" id="KW-1133">Transmembrane helix</keyword>
<dbReference type="Proteomes" id="UP000604046">
    <property type="component" value="Unassembled WGS sequence"/>
</dbReference>
<name>A0A812HLS6_9DINO</name>
<feature type="transmembrane region" description="Helical" evidence="1">
    <location>
        <begin position="183"/>
        <end position="205"/>
    </location>
</feature>
<feature type="transmembrane region" description="Helical" evidence="1">
    <location>
        <begin position="7"/>
        <end position="35"/>
    </location>
</feature>
<protein>
    <submittedName>
        <fullName evidence="2">Supv3l1 protein</fullName>
    </submittedName>
</protein>
<sequence>MARRSSSVLLAAALMAAVAVFIISLGPAVLFWIYFNKCGRCEEPDGDRFIASLQCAAVQLPGEKCESASTDFPSFERNMMLQHGTLVLRFCLTHPRGQMAAGKLLLRLLATSTMARRSSSVLLAAALMAAAFWGFSCFVAPKGEPVVEQPQLRGQAPVEAALLGAAAAAVPQVALAGNSGYALLQLGWAVFIISLGPAVLFWIYFNKPELL</sequence>
<dbReference type="AlphaFoldDB" id="A0A812HLS6"/>
<gene>
    <name evidence="2" type="primary">Supv3l1</name>
    <name evidence="2" type="ORF">SNAT2548_LOCUS1698</name>
</gene>
<evidence type="ECO:0000256" key="1">
    <source>
        <dbReference type="SAM" id="Phobius"/>
    </source>
</evidence>
<comment type="caution">
    <text evidence="2">The sequence shown here is derived from an EMBL/GenBank/DDBJ whole genome shotgun (WGS) entry which is preliminary data.</text>
</comment>
<dbReference type="EMBL" id="CAJNDS010000097">
    <property type="protein sequence ID" value="CAE6954765.1"/>
    <property type="molecule type" value="Genomic_DNA"/>
</dbReference>
<proteinExistence type="predicted"/>
<evidence type="ECO:0000313" key="2">
    <source>
        <dbReference type="EMBL" id="CAE6954765.1"/>
    </source>
</evidence>
<evidence type="ECO:0000313" key="3">
    <source>
        <dbReference type="Proteomes" id="UP000604046"/>
    </source>
</evidence>
<dbReference type="OrthoDB" id="470872at2759"/>
<organism evidence="2 3">
    <name type="scientific">Symbiodinium natans</name>
    <dbReference type="NCBI Taxonomy" id="878477"/>
    <lineage>
        <taxon>Eukaryota</taxon>
        <taxon>Sar</taxon>
        <taxon>Alveolata</taxon>
        <taxon>Dinophyceae</taxon>
        <taxon>Suessiales</taxon>
        <taxon>Symbiodiniaceae</taxon>
        <taxon>Symbiodinium</taxon>
    </lineage>
</organism>
<reference evidence="2" key="1">
    <citation type="submission" date="2021-02" db="EMBL/GenBank/DDBJ databases">
        <authorList>
            <person name="Dougan E. K."/>
            <person name="Rhodes N."/>
            <person name="Thang M."/>
            <person name="Chan C."/>
        </authorList>
    </citation>
    <scope>NUCLEOTIDE SEQUENCE</scope>
</reference>
<accession>A0A812HLS6</accession>
<keyword evidence="1" id="KW-0812">Transmembrane</keyword>
<feature type="transmembrane region" description="Helical" evidence="1">
    <location>
        <begin position="121"/>
        <end position="140"/>
    </location>
</feature>
<keyword evidence="3" id="KW-1185">Reference proteome</keyword>
<keyword evidence="1" id="KW-0472">Membrane</keyword>